<feature type="compositionally biased region" description="Polar residues" evidence="2">
    <location>
        <begin position="84"/>
        <end position="103"/>
    </location>
</feature>
<sequence length="593" mass="62302">MNEMATDTLDDILSRAAKDGSMNYVTCSASWPELLPALLSRIDHIARNRFPIPRVPAPRPPARAPSPRTVAPLTSSDPVEAPGSSGTTPSSQETNKENANPSPFSARIAVSNAIPAASTAVSASGNPSVQQEGTAPSSLPPQIDALLNEITSTLRVEFVNYPPHTIQRLSELLLNPQQHYRNLVAYLHALDRVVHVTSGANTYPLPPAVSDMSSMSGGCSSVGTSNTSGLTINSSLANNIGSDEALGGALLTPIPWLKKSTNGNTGDDLSDPGGSSPPSINPTHAQQRAQPSQLQPQAGAVSRNREPQLRTESTETIEGPNGRGSIETVTITRAGLLSRGSDTALANRGLVQGADIFRQDQRADSAAKSPQQEQETTHASSATGTEDDQDSTMTEGDCPEDEKPYAGPEEIGPEDTGPQLPTQSRSTHGPDGAAEVQGIDVEAAVGRKASTPEEAIPKGPKHEATDKLESPAKRRESEGEEGLAKSSFENTEERPKDSGDGSAVENLANTSKPAPSDSSAAEEEAAPQSGEKMDSDEPQPEQAKSNTEEDKVDEPMTDIKSEEEEGRGSNEPAQEPAEVDHSDAILGQPNVAE</sequence>
<dbReference type="Proteomes" id="UP001301769">
    <property type="component" value="Unassembled WGS sequence"/>
</dbReference>
<feature type="compositionally biased region" description="Polar residues" evidence="2">
    <location>
        <begin position="368"/>
        <end position="384"/>
    </location>
</feature>
<evidence type="ECO:0000256" key="1">
    <source>
        <dbReference type="ARBA" id="ARBA00009207"/>
    </source>
</evidence>
<dbReference type="GO" id="GO:0030289">
    <property type="term" value="C:protein phosphatase 4 complex"/>
    <property type="evidence" value="ECO:0007669"/>
    <property type="project" value="InterPro"/>
</dbReference>
<comment type="similarity">
    <text evidence="1">Belongs to the PPP4R2 family.</text>
</comment>
<reference evidence="3" key="1">
    <citation type="journal article" date="2023" name="Mol. Phylogenet. Evol.">
        <title>Genome-scale phylogeny and comparative genomics of the fungal order Sordariales.</title>
        <authorList>
            <person name="Hensen N."/>
            <person name="Bonometti L."/>
            <person name="Westerberg I."/>
            <person name="Brannstrom I.O."/>
            <person name="Guillou S."/>
            <person name="Cros-Aarteil S."/>
            <person name="Calhoun S."/>
            <person name="Haridas S."/>
            <person name="Kuo A."/>
            <person name="Mondo S."/>
            <person name="Pangilinan J."/>
            <person name="Riley R."/>
            <person name="LaButti K."/>
            <person name="Andreopoulos B."/>
            <person name="Lipzen A."/>
            <person name="Chen C."/>
            <person name="Yan M."/>
            <person name="Daum C."/>
            <person name="Ng V."/>
            <person name="Clum A."/>
            <person name="Steindorff A."/>
            <person name="Ohm R.A."/>
            <person name="Martin F."/>
            <person name="Silar P."/>
            <person name="Natvig D.O."/>
            <person name="Lalanne C."/>
            <person name="Gautier V."/>
            <person name="Ament-Velasquez S.L."/>
            <person name="Kruys A."/>
            <person name="Hutchinson M.I."/>
            <person name="Powell A.J."/>
            <person name="Barry K."/>
            <person name="Miller A.N."/>
            <person name="Grigoriev I.V."/>
            <person name="Debuchy R."/>
            <person name="Gladieux P."/>
            <person name="Hiltunen Thoren M."/>
            <person name="Johannesson H."/>
        </authorList>
    </citation>
    <scope>NUCLEOTIDE SEQUENCE</scope>
    <source>
        <strain evidence="3">PSN293</strain>
    </source>
</reference>
<keyword evidence="4" id="KW-1185">Reference proteome</keyword>
<feature type="region of interest" description="Disordered" evidence="2">
    <location>
        <begin position="257"/>
        <end position="326"/>
    </location>
</feature>
<comment type="caution">
    <text evidence="3">The sequence shown here is derived from an EMBL/GenBank/DDBJ whole genome shotgun (WGS) entry which is preliminary data.</text>
</comment>
<name>A0AAN7BDR3_9PEZI</name>
<dbReference type="AlphaFoldDB" id="A0AAN7BDR3"/>
<dbReference type="EMBL" id="MU858045">
    <property type="protein sequence ID" value="KAK4220059.1"/>
    <property type="molecule type" value="Genomic_DNA"/>
</dbReference>
<feature type="region of interest" description="Disordered" evidence="2">
    <location>
        <begin position="121"/>
        <end position="140"/>
    </location>
</feature>
<dbReference type="Pfam" id="PF09184">
    <property type="entry name" value="PPP4R2"/>
    <property type="match status" value="1"/>
</dbReference>
<evidence type="ECO:0000256" key="2">
    <source>
        <dbReference type="SAM" id="MobiDB-lite"/>
    </source>
</evidence>
<proteinExistence type="inferred from homology"/>
<feature type="compositionally biased region" description="Basic and acidic residues" evidence="2">
    <location>
        <begin position="303"/>
        <end position="313"/>
    </location>
</feature>
<gene>
    <name evidence="3" type="ORF">QBC37DRAFT_393841</name>
</gene>
<dbReference type="GO" id="GO:0005737">
    <property type="term" value="C:cytoplasm"/>
    <property type="evidence" value="ECO:0007669"/>
    <property type="project" value="TreeGrafter"/>
</dbReference>
<dbReference type="GO" id="GO:0005634">
    <property type="term" value="C:nucleus"/>
    <property type="evidence" value="ECO:0007669"/>
    <property type="project" value="TreeGrafter"/>
</dbReference>
<organism evidence="3 4">
    <name type="scientific">Rhypophila decipiens</name>
    <dbReference type="NCBI Taxonomy" id="261697"/>
    <lineage>
        <taxon>Eukaryota</taxon>
        <taxon>Fungi</taxon>
        <taxon>Dikarya</taxon>
        <taxon>Ascomycota</taxon>
        <taxon>Pezizomycotina</taxon>
        <taxon>Sordariomycetes</taxon>
        <taxon>Sordariomycetidae</taxon>
        <taxon>Sordariales</taxon>
        <taxon>Naviculisporaceae</taxon>
        <taxon>Rhypophila</taxon>
    </lineage>
</organism>
<feature type="compositionally biased region" description="Basic and acidic residues" evidence="2">
    <location>
        <begin position="546"/>
        <end position="560"/>
    </location>
</feature>
<feature type="compositionally biased region" description="Polar residues" evidence="2">
    <location>
        <begin position="121"/>
        <end position="137"/>
    </location>
</feature>
<feature type="region of interest" description="Disordered" evidence="2">
    <location>
        <begin position="51"/>
        <end position="103"/>
    </location>
</feature>
<dbReference type="InterPro" id="IPR015267">
    <property type="entry name" value="PPP4R2"/>
</dbReference>
<evidence type="ECO:0008006" key="5">
    <source>
        <dbReference type="Google" id="ProtNLM"/>
    </source>
</evidence>
<accession>A0AAN7BDR3</accession>
<evidence type="ECO:0000313" key="4">
    <source>
        <dbReference type="Proteomes" id="UP001301769"/>
    </source>
</evidence>
<feature type="compositionally biased region" description="Basic and acidic residues" evidence="2">
    <location>
        <begin position="460"/>
        <end position="477"/>
    </location>
</feature>
<dbReference type="PANTHER" id="PTHR16487:SF0">
    <property type="entry name" value="PROTEIN PHOSPHATASE 4 REGULATORY SUBUNIT 2-RELATED"/>
    <property type="match status" value="1"/>
</dbReference>
<evidence type="ECO:0000313" key="3">
    <source>
        <dbReference type="EMBL" id="KAK4220059.1"/>
    </source>
</evidence>
<feature type="compositionally biased region" description="Pro residues" evidence="2">
    <location>
        <begin position="53"/>
        <end position="64"/>
    </location>
</feature>
<feature type="region of interest" description="Disordered" evidence="2">
    <location>
        <begin position="361"/>
        <end position="593"/>
    </location>
</feature>
<protein>
    <recommendedName>
        <fullName evidence="5">Protein phosphatase 4 core regulatory subunit R2</fullName>
    </recommendedName>
</protein>
<dbReference type="GO" id="GO:0019888">
    <property type="term" value="F:protein phosphatase regulator activity"/>
    <property type="evidence" value="ECO:0007669"/>
    <property type="project" value="InterPro"/>
</dbReference>
<dbReference type="PANTHER" id="PTHR16487">
    <property type="entry name" value="PPP4R2-RELATED PROTEIN"/>
    <property type="match status" value="1"/>
</dbReference>
<reference evidence="3" key="2">
    <citation type="submission" date="2023-05" db="EMBL/GenBank/DDBJ databases">
        <authorList>
            <consortium name="Lawrence Berkeley National Laboratory"/>
            <person name="Steindorff A."/>
            <person name="Hensen N."/>
            <person name="Bonometti L."/>
            <person name="Westerberg I."/>
            <person name="Brannstrom I.O."/>
            <person name="Guillou S."/>
            <person name="Cros-Aarteil S."/>
            <person name="Calhoun S."/>
            <person name="Haridas S."/>
            <person name="Kuo A."/>
            <person name="Mondo S."/>
            <person name="Pangilinan J."/>
            <person name="Riley R."/>
            <person name="Labutti K."/>
            <person name="Andreopoulos B."/>
            <person name="Lipzen A."/>
            <person name="Chen C."/>
            <person name="Yanf M."/>
            <person name="Daum C."/>
            <person name="Ng V."/>
            <person name="Clum A."/>
            <person name="Ohm R."/>
            <person name="Martin F."/>
            <person name="Silar P."/>
            <person name="Natvig D."/>
            <person name="Lalanne C."/>
            <person name="Gautier V."/>
            <person name="Ament-Velasquez S.L."/>
            <person name="Kruys A."/>
            <person name="Hutchinson M.I."/>
            <person name="Powell A.J."/>
            <person name="Barry K."/>
            <person name="Miller A.N."/>
            <person name="Grigoriev I.V."/>
            <person name="Debuchy R."/>
            <person name="Gladieux P."/>
            <person name="Thoren M.H."/>
            <person name="Johannesson H."/>
        </authorList>
    </citation>
    <scope>NUCLEOTIDE SEQUENCE</scope>
    <source>
        <strain evidence="3">PSN293</strain>
    </source>
</reference>
<feature type="compositionally biased region" description="Low complexity" evidence="2">
    <location>
        <begin position="285"/>
        <end position="298"/>
    </location>
</feature>